<evidence type="ECO:0000259" key="15">
    <source>
        <dbReference type="PROSITE" id="PS50893"/>
    </source>
</evidence>
<dbReference type="GO" id="GO:0005524">
    <property type="term" value="F:ATP binding"/>
    <property type="evidence" value="ECO:0007669"/>
    <property type="project" value="UniProtKB-KW"/>
</dbReference>
<feature type="transmembrane region" description="Helical" evidence="14">
    <location>
        <begin position="40"/>
        <end position="60"/>
    </location>
</feature>
<keyword evidence="7" id="KW-1278">Translocase</keyword>
<comment type="catalytic activity">
    <reaction evidence="12">
        <text>ATP + H2O + phospholipidSide 1 = ADP + phosphate + phospholipidSide 2.</text>
        <dbReference type="EC" id="7.6.2.1"/>
    </reaction>
</comment>
<evidence type="ECO:0000256" key="2">
    <source>
        <dbReference type="ARBA" id="ARBA00012189"/>
    </source>
</evidence>
<dbReference type="GO" id="GO:0016020">
    <property type="term" value="C:membrane"/>
    <property type="evidence" value="ECO:0007669"/>
    <property type="project" value="UniProtKB-SubCell"/>
</dbReference>
<dbReference type="GO" id="GO:0016887">
    <property type="term" value="F:ATP hydrolysis activity"/>
    <property type="evidence" value="ECO:0007669"/>
    <property type="project" value="InterPro"/>
</dbReference>
<feature type="transmembrane region" description="Helical" evidence="14">
    <location>
        <begin position="996"/>
        <end position="1015"/>
    </location>
</feature>
<feature type="transmembrane region" description="Helical" evidence="14">
    <location>
        <begin position="1027"/>
        <end position="1051"/>
    </location>
</feature>
<dbReference type="GO" id="GO:0005548">
    <property type="term" value="F:phospholipid transporter activity"/>
    <property type="evidence" value="ECO:0007669"/>
    <property type="project" value="UniProtKB-ARBA"/>
</dbReference>
<feature type="region of interest" description="Disordered" evidence="13">
    <location>
        <begin position="529"/>
        <end position="570"/>
    </location>
</feature>
<evidence type="ECO:0000256" key="11">
    <source>
        <dbReference type="ARBA" id="ARBA00023180"/>
    </source>
</evidence>
<keyword evidence="6" id="KW-0067">ATP-binding</keyword>
<dbReference type="Pfam" id="PF23321">
    <property type="entry name" value="R1_ABCA1"/>
    <property type="match status" value="1"/>
</dbReference>
<feature type="transmembrane region" description="Helical" evidence="14">
    <location>
        <begin position="606"/>
        <end position="627"/>
    </location>
</feature>
<keyword evidence="10" id="KW-1015">Disulfide bond</keyword>
<feature type="compositionally biased region" description="Basic residues" evidence="13">
    <location>
        <begin position="1542"/>
        <end position="1553"/>
    </location>
</feature>
<comment type="caution">
    <text evidence="16">The sequence shown here is derived from an EMBL/GenBank/DDBJ whole genome shotgun (WGS) entry which is preliminary data.</text>
</comment>
<dbReference type="InterPro" id="IPR017871">
    <property type="entry name" value="ABC_transporter-like_CS"/>
</dbReference>
<keyword evidence="3" id="KW-0597">Phosphoprotein</keyword>
<evidence type="ECO:0000256" key="5">
    <source>
        <dbReference type="ARBA" id="ARBA00022741"/>
    </source>
</evidence>
<feature type="domain" description="ABC transporter" evidence="15">
    <location>
        <begin position="237"/>
        <end position="468"/>
    </location>
</feature>
<keyword evidence="8 14" id="KW-1133">Transmembrane helix</keyword>
<feature type="transmembrane region" description="Helical" evidence="14">
    <location>
        <begin position="916"/>
        <end position="938"/>
    </location>
</feature>
<dbReference type="SMART" id="SM00382">
    <property type="entry name" value="AAA"/>
    <property type="match status" value="2"/>
</dbReference>
<dbReference type="InterPro" id="IPR003593">
    <property type="entry name" value="AAA+_ATPase"/>
</dbReference>
<dbReference type="InterPro" id="IPR013525">
    <property type="entry name" value="ABC2_TM"/>
</dbReference>
<sequence>WGDILPYSDPCVVFFFLMAFATATIMQCFLISTFFSKANLAAACGGLIYFSLYLPYVLCVAWRDRLNTKIRVFASFLSPVAFGFGCEYFSQYEEQGLGIQWGNVHISPMEGDSYSFTISIVMLYVDAFIYAIAAWYIQAVFPGTVHLAKTKKSKLKSKEKADWKSMGKYSMTFGLQYVPYLYISPTEYGIPRPWYFIFQVNYWGGVPLEVGLPIPEAPTQQNEDYIEPEPTNLILGVSIRHLVKIYKKGAKLAVNHLNLKFYEGQITSFLGHNGAGKTTTISILTGLFPPTSGTVYIKGMDIRYDMDTIRRTLGVCPQHNVLFDILTVEEHVWFYGCLRGLSEAEVNSEMDTLLDNVGLLHKRHEQTKNLSGGMQRKLSVAIAFVGGSKVVVLDEPTAGVDPYSRRGIWDLLLKYRKGRTIILSTHYMDEAELLGDRIAIISQGRLCCCGSPLYLKSQLGSGYYLTVVKQEGLNYSTPSSTSICTSISTSTSKLPPLKVHQSLLIVFPGTYLGFICLISLSFSQDKETGVDAEPEQPAVSPDGQDPSAGQRMAGQDDDDTEPQETDPLSADGHVGAPTVGWWLTWQQLRALFIKRWLYARRSRRGFFAQIVLPAVFVLIALLFSLIVPPFGKYPALHLQPWMYGEQHTFFSNDAPGSPAMENLLEALLDQPGFGTKCMEKDEDISTSPCEDKQGGLFMRPQVSFSMWKMFNKGNWSKDRPSPNCQCSTENVRRMLPDCPLGAGGLPPPQIKRPTGDILQNLTGYNISDYLVKTYPQILKKSLKMKKWVNEFRYGGFSLGGSTAQAVPQIHHVQDSVTAIRARYRVPQNSSLDALLQRLPSFLERLNSQNNVKVWYNNKGWHAVVSFVNVMNNGLLRANLPPGPERRKHGITAYNHPLNLTKEQLTEIAMMTTSVDVLVSICVIFAMSFVPASFVLFLIEERASKAKHLQFVSGVKPILYWLANFAWDMLNYTVPATLVVLIFIGFQQQSYVSQTNLPALVLLLLFYGWSITPLMYPASFVFTVPSTAYVVLTSINLFIGINGSIATFVLELFVDEHLNEVNRILKKVFLIFPHFCLGRGLIDMAKNQAMADAFQRLGTRPTLDPLQWDFVGKNLFAMAAEGVIFFIFTILLQYKFFIQFRPWWVQPVLPPLGPEDEDVTRERERVLNGKAHSDILTMINLSKVYKVGRKPAVDRLCLGIPCGECFGLLGVNGAGKTSTFRMLTGDTDVTYGEAYLNHHSVLTEMERVHQLMGYCPQFDAISDLLTGREHLELYARLRGVPEESVAKVAQWGVKKLGLTQYADQEAGGYSGGNKRKLSTAISLIGAPPVIFLDEPTTGMDPKAKRFLWNCILSVTKEGRAVVLTSHSMEECEALCTRMAIMVNGRFRCLGSVQHLKNRFGDGYTIVLRLWDGKSGPASCPVSAYMKSSFPGIELKERHENVLQYQLPSRACCLARVFDALANNYEELGIADFSVSQTTLDQVFVNFAKEQTDEDLLTDVVVGNANAQLEASPQAAGASSPITQPHTPPQPPGKPPDSTEGKSRKSKPAKGKSKNGKSTGDKSNDTAMTTLSQAEKVEQRSSSHSRKLKAQGGGGTTKNRVEDTSKHPSALFIVNSSLAAAKIGIKLTNTLFIFLEVSPVRVFLLDGVVLAHLVFIIFILGMDCSLIEERKCTSLPCSPARRVSAKKKNFYISQAIRNSDLTPRAKGKKSLRRQENALYLNNLLERDECSKDDLEVCSNPAIPSIFTEACTNGSYVEPWNDFMNCSGEEQERLLSLLEEEGARRKNPGRLPRDGRNATLRLHGQAQQQVGRLRWLQTRARGFWKRRAVKIHLTACFLSCLCSTSFERLLLHAACQYMDLISASKRNHGRLRRSRFLPLSPPCPPSARRGVKGGLIFLSPSPSRHLPGWMAPD</sequence>
<dbReference type="KEGG" id="tng:GSTEN00012848G001"/>
<comment type="subcellular location">
    <subcellularLocation>
        <location evidence="1">Membrane</location>
        <topology evidence="1">Multi-pass membrane protein</topology>
    </subcellularLocation>
</comment>
<feature type="compositionally biased region" description="Pro residues" evidence="13">
    <location>
        <begin position="1524"/>
        <end position="1533"/>
    </location>
</feature>
<keyword evidence="5" id="KW-0547">Nucleotide-binding</keyword>
<dbReference type="InterPro" id="IPR003439">
    <property type="entry name" value="ABC_transporter-like_ATP-bd"/>
</dbReference>
<evidence type="ECO:0000256" key="7">
    <source>
        <dbReference type="ARBA" id="ARBA00022967"/>
    </source>
</evidence>
<dbReference type="FunFam" id="3.40.50.300:FF:000232">
    <property type="entry name" value="ATP-binding cassette, sub-family A (ABC1), member 1"/>
    <property type="match status" value="1"/>
</dbReference>
<dbReference type="InterPro" id="IPR056264">
    <property type="entry name" value="R2_ABCA1-4-like"/>
</dbReference>
<dbReference type="SUPFAM" id="SSF52540">
    <property type="entry name" value="P-loop containing nucleoside triphosphate hydrolases"/>
    <property type="match status" value="2"/>
</dbReference>
<evidence type="ECO:0000256" key="3">
    <source>
        <dbReference type="ARBA" id="ARBA00022553"/>
    </source>
</evidence>
<feature type="domain" description="ABC transporter" evidence="15">
    <location>
        <begin position="1175"/>
        <end position="1407"/>
    </location>
</feature>
<feature type="region of interest" description="Disordered" evidence="13">
    <location>
        <begin position="1509"/>
        <end position="1601"/>
    </location>
</feature>
<dbReference type="EMBL" id="CAAE01014135">
    <property type="protein sequence ID" value="CAF95992.1"/>
    <property type="molecule type" value="Genomic_DNA"/>
</dbReference>
<feature type="compositionally biased region" description="Acidic residues" evidence="13">
    <location>
        <begin position="555"/>
        <end position="564"/>
    </location>
</feature>
<dbReference type="CDD" id="cd03263">
    <property type="entry name" value="ABC_subfamily_A"/>
    <property type="match status" value="2"/>
</dbReference>
<dbReference type="Gene3D" id="3.40.50.300">
    <property type="entry name" value="P-loop containing nucleotide triphosphate hydrolases"/>
    <property type="match status" value="2"/>
</dbReference>
<dbReference type="Pfam" id="PF13902">
    <property type="entry name" value="R3H-assoc"/>
    <property type="match status" value="1"/>
</dbReference>
<dbReference type="PANTHER" id="PTHR19229:SF49">
    <property type="entry name" value="PHOSPHOLIPID-TRANSPORTING ATPASE ABCA7"/>
    <property type="match status" value="1"/>
</dbReference>
<reference evidence="16" key="2">
    <citation type="submission" date="2004-02" db="EMBL/GenBank/DDBJ databases">
        <authorList>
            <consortium name="Genoscope"/>
            <consortium name="Whitehead Institute Centre for Genome Research"/>
        </authorList>
    </citation>
    <scope>NUCLEOTIDE SEQUENCE</scope>
</reference>
<dbReference type="EC" id="7.6.2.1" evidence="2"/>
<evidence type="ECO:0000256" key="10">
    <source>
        <dbReference type="ARBA" id="ARBA00023157"/>
    </source>
</evidence>
<evidence type="ECO:0000256" key="14">
    <source>
        <dbReference type="SAM" id="Phobius"/>
    </source>
</evidence>
<feature type="transmembrane region" description="Helical" evidence="14">
    <location>
        <begin position="958"/>
        <end position="984"/>
    </location>
</feature>
<accession>Q4STP0</accession>
<keyword evidence="11" id="KW-0325">Glycoprotein</keyword>
<reference evidence="16" key="1">
    <citation type="journal article" date="2004" name="Nature">
        <title>Genome duplication in the teleost fish Tetraodon nigroviridis reveals the early vertebrate proto-karyotype.</title>
        <authorList>
            <person name="Jaillon O."/>
            <person name="Aury J.-M."/>
            <person name="Brunet F."/>
            <person name="Petit J.-L."/>
            <person name="Stange-Thomann N."/>
            <person name="Mauceli E."/>
            <person name="Bouneau L."/>
            <person name="Fischer C."/>
            <person name="Ozouf-Costaz C."/>
            <person name="Bernot A."/>
            <person name="Nicaud S."/>
            <person name="Jaffe D."/>
            <person name="Fisher S."/>
            <person name="Lutfalla G."/>
            <person name="Dossat C."/>
            <person name="Segurens B."/>
            <person name="Dasilva C."/>
            <person name="Salanoubat M."/>
            <person name="Levy M."/>
            <person name="Boudet N."/>
            <person name="Castellano S."/>
            <person name="Anthouard V."/>
            <person name="Jubin C."/>
            <person name="Castelli V."/>
            <person name="Katinka M."/>
            <person name="Vacherie B."/>
            <person name="Biemont C."/>
            <person name="Skalli Z."/>
            <person name="Cattolico L."/>
            <person name="Poulain J."/>
            <person name="De Berardinis V."/>
            <person name="Cruaud C."/>
            <person name="Duprat S."/>
            <person name="Brottier P."/>
            <person name="Coutanceau J.-P."/>
            <person name="Gouzy J."/>
            <person name="Parra G."/>
            <person name="Lardier G."/>
            <person name="Chapple C."/>
            <person name="McKernan K.J."/>
            <person name="McEwan P."/>
            <person name="Bosak S."/>
            <person name="Kellis M."/>
            <person name="Volff J.-N."/>
            <person name="Guigo R."/>
            <person name="Zody M.C."/>
            <person name="Mesirov J."/>
            <person name="Lindblad-Toh K."/>
            <person name="Birren B."/>
            <person name="Nusbaum C."/>
            <person name="Kahn D."/>
            <person name="Robinson-Rechavi M."/>
            <person name="Laudet V."/>
            <person name="Schachter V."/>
            <person name="Quetier F."/>
            <person name="Saurin W."/>
            <person name="Scarpelli C."/>
            <person name="Wincker P."/>
            <person name="Lander E.S."/>
            <person name="Weissenbach J."/>
            <person name="Roest Crollius H."/>
        </authorList>
    </citation>
    <scope>NUCLEOTIDE SEQUENCE [LARGE SCALE GENOMIC DNA]</scope>
</reference>
<keyword evidence="9 14" id="KW-0472">Membrane</keyword>
<feature type="non-terminal residue" evidence="16">
    <location>
        <position position="1"/>
    </location>
</feature>
<dbReference type="InterPro" id="IPR027417">
    <property type="entry name" value="P-loop_NTPase"/>
</dbReference>
<evidence type="ECO:0000256" key="8">
    <source>
        <dbReference type="ARBA" id="ARBA00022989"/>
    </source>
</evidence>
<keyword evidence="4 14" id="KW-0812">Transmembrane</keyword>
<name>Q4STP0_TETNG</name>
<dbReference type="InterPro" id="IPR025952">
    <property type="entry name" value="R3H-assoc_dom"/>
</dbReference>
<dbReference type="PROSITE" id="PS50893">
    <property type="entry name" value="ABC_TRANSPORTER_2"/>
    <property type="match status" value="2"/>
</dbReference>
<organism evidence="16">
    <name type="scientific">Tetraodon nigroviridis</name>
    <name type="common">Spotted green pufferfish</name>
    <name type="synonym">Chelonodon nigroviridis</name>
    <dbReference type="NCBI Taxonomy" id="99883"/>
    <lineage>
        <taxon>Eukaryota</taxon>
        <taxon>Metazoa</taxon>
        <taxon>Chordata</taxon>
        <taxon>Craniata</taxon>
        <taxon>Vertebrata</taxon>
        <taxon>Euteleostomi</taxon>
        <taxon>Actinopterygii</taxon>
        <taxon>Neopterygii</taxon>
        <taxon>Teleostei</taxon>
        <taxon>Neoteleostei</taxon>
        <taxon>Acanthomorphata</taxon>
        <taxon>Eupercaria</taxon>
        <taxon>Tetraodontiformes</taxon>
        <taxon>Tetradontoidea</taxon>
        <taxon>Tetraodontidae</taxon>
        <taxon>Tetraodon</taxon>
    </lineage>
</organism>
<dbReference type="Pfam" id="PF00005">
    <property type="entry name" value="ABC_tran"/>
    <property type="match status" value="2"/>
</dbReference>
<feature type="transmembrane region" description="Helical" evidence="14">
    <location>
        <begin position="12"/>
        <end position="34"/>
    </location>
</feature>
<dbReference type="GO" id="GO:0140326">
    <property type="term" value="F:ATPase-coupled intramembrane lipid transporter activity"/>
    <property type="evidence" value="ECO:0007669"/>
    <property type="project" value="UniProtKB-EC"/>
</dbReference>
<protein>
    <recommendedName>
        <fullName evidence="2">P-type phospholipid transporter</fullName>
        <ecNumber evidence="2">7.6.2.1</ecNumber>
    </recommendedName>
</protein>
<proteinExistence type="predicted"/>
<evidence type="ECO:0000256" key="1">
    <source>
        <dbReference type="ARBA" id="ARBA00004141"/>
    </source>
</evidence>
<evidence type="ECO:0000313" key="16">
    <source>
        <dbReference type="EMBL" id="CAF95992.1"/>
    </source>
</evidence>
<dbReference type="GO" id="GO:0140359">
    <property type="term" value="F:ABC-type transporter activity"/>
    <property type="evidence" value="ECO:0007669"/>
    <property type="project" value="InterPro"/>
</dbReference>
<evidence type="ECO:0000256" key="4">
    <source>
        <dbReference type="ARBA" id="ARBA00022692"/>
    </source>
</evidence>
<evidence type="ECO:0000256" key="6">
    <source>
        <dbReference type="ARBA" id="ARBA00022840"/>
    </source>
</evidence>
<gene>
    <name evidence="16" type="ORF">GSTENG00012848001</name>
</gene>
<dbReference type="InterPro" id="IPR026082">
    <property type="entry name" value="ABCA"/>
</dbReference>
<dbReference type="FunFam" id="3.40.50.300:FF:000264">
    <property type="entry name" value="ATP-binding cassette, sub-family A (ABC1), member 1"/>
    <property type="match status" value="1"/>
</dbReference>
<dbReference type="PROSITE" id="PS00211">
    <property type="entry name" value="ABC_TRANSPORTER_1"/>
    <property type="match status" value="1"/>
</dbReference>
<evidence type="ECO:0000256" key="12">
    <source>
        <dbReference type="ARBA" id="ARBA00034036"/>
    </source>
</evidence>
<dbReference type="OrthoDB" id="8061355at2759"/>
<feature type="transmembrane region" description="Helical" evidence="14">
    <location>
        <begin position="1114"/>
        <end position="1133"/>
    </location>
</feature>
<evidence type="ECO:0000256" key="13">
    <source>
        <dbReference type="SAM" id="MobiDB-lite"/>
    </source>
</evidence>
<dbReference type="Pfam" id="PF12698">
    <property type="entry name" value="ABC2_membrane_3"/>
    <property type="match status" value="1"/>
</dbReference>
<evidence type="ECO:0000256" key="9">
    <source>
        <dbReference type="ARBA" id="ARBA00023136"/>
    </source>
</evidence>
<dbReference type="PANTHER" id="PTHR19229">
    <property type="entry name" value="ATP-BINDING CASSETTE TRANSPORTER SUBFAMILY A ABCA"/>
    <property type="match status" value="1"/>
</dbReference>